<dbReference type="RefSeq" id="WP_067943363.1">
    <property type="nucleotide sequence ID" value="NZ_CP014228.1"/>
</dbReference>
<dbReference type="AlphaFoldDB" id="A0A0X8JFU4"/>
<protein>
    <recommendedName>
        <fullName evidence="2">DUF7455 domain-containing protein</fullName>
    </recommendedName>
</protein>
<keyword evidence="4" id="KW-1185">Reference proteome</keyword>
<dbReference type="InterPro" id="IPR055878">
    <property type="entry name" value="DUF7455"/>
</dbReference>
<name>A0A0X8JFU4_ACTRD</name>
<evidence type="ECO:0000313" key="4">
    <source>
        <dbReference type="Proteomes" id="UP000065220"/>
    </source>
</evidence>
<gene>
    <name evidence="3" type="ORF">AXF14_11525</name>
</gene>
<dbReference type="Proteomes" id="UP000065220">
    <property type="component" value="Chromosome"/>
</dbReference>
<evidence type="ECO:0000256" key="1">
    <source>
        <dbReference type="SAM" id="MobiDB-lite"/>
    </source>
</evidence>
<organism evidence="3 4">
    <name type="scientific">Actinomyces radicidentis</name>
    <dbReference type="NCBI Taxonomy" id="111015"/>
    <lineage>
        <taxon>Bacteria</taxon>
        <taxon>Bacillati</taxon>
        <taxon>Actinomycetota</taxon>
        <taxon>Actinomycetes</taxon>
        <taxon>Actinomycetales</taxon>
        <taxon>Actinomycetaceae</taxon>
        <taxon>Actinomyces</taxon>
    </lineage>
</organism>
<dbReference type="STRING" id="111015.AXF14_11525"/>
<dbReference type="KEGG" id="ard:AXF14_11525"/>
<evidence type="ECO:0000313" key="3">
    <source>
        <dbReference type="EMBL" id="AMD88087.1"/>
    </source>
</evidence>
<dbReference type="Pfam" id="PF24254">
    <property type="entry name" value="DUF7455"/>
    <property type="match status" value="1"/>
</dbReference>
<feature type="region of interest" description="Disordered" evidence="1">
    <location>
        <begin position="1"/>
        <end position="34"/>
    </location>
</feature>
<proteinExistence type="predicted"/>
<accession>A0A0X8JFU4</accession>
<feature type="domain" description="DUF7455" evidence="2">
    <location>
        <begin position="32"/>
        <end position="84"/>
    </location>
</feature>
<dbReference type="EMBL" id="CP014228">
    <property type="protein sequence ID" value="AMD88087.1"/>
    <property type="molecule type" value="Genomic_DNA"/>
</dbReference>
<sequence>MSQTSIPAVAGTATAPAEQAVPAAGSSSKRPLTTADRCDACGAQAYVRVVLASGELLFCAHHGHQNMAALEKQALFIQDESGRLASEH</sequence>
<feature type="compositionally biased region" description="Low complexity" evidence="1">
    <location>
        <begin position="12"/>
        <end position="24"/>
    </location>
</feature>
<reference evidence="4" key="1">
    <citation type="submission" date="2016-02" db="EMBL/GenBank/DDBJ databases">
        <authorList>
            <person name="Holder M.E."/>
            <person name="Ajami N.J."/>
            <person name="Petrosino J.F."/>
        </authorList>
    </citation>
    <scope>NUCLEOTIDE SEQUENCE [LARGE SCALE GENOMIC DNA]</scope>
    <source>
        <strain evidence="4">CCUG 36733</strain>
    </source>
</reference>
<dbReference type="OrthoDB" id="3539048at2"/>
<evidence type="ECO:0000259" key="2">
    <source>
        <dbReference type="Pfam" id="PF24254"/>
    </source>
</evidence>